<keyword evidence="1" id="KW-0812">Transmembrane</keyword>
<dbReference type="EMBL" id="BTRK01000006">
    <property type="protein sequence ID" value="GMR60201.1"/>
    <property type="molecule type" value="Genomic_DNA"/>
</dbReference>
<organism evidence="2 3">
    <name type="scientific">Pristionchus mayeri</name>
    <dbReference type="NCBI Taxonomy" id="1317129"/>
    <lineage>
        <taxon>Eukaryota</taxon>
        <taxon>Metazoa</taxon>
        <taxon>Ecdysozoa</taxon>
        <taxon>Nematoda</taxon>
        <taxon>Chromadorea</taxon>
        <taxon>Rhabditida</taxon>
        <taxon>Rhabditina</taxon>
        <taxon>Diplogasteromorpha</taxon>
        <taxon>Diplogasteroidea</taxon>
        <taxon>Neodiplogasteridae</taxon>
        <taxon>Pristionchus</taxon>
    </lineage>
</organism>
<proteinExistence type="predicted"/>
<gene>
    <name evidence="2" type="ORF">PMAYCL1PPCAC_30396</name>
</gene>
<sequence length="83" mass="9271">GDNRRRPGGMQCDECVWYILLITAILFALFIFLFLIVLMCSACCCYCFSSGNVLDATEGEKKGKTRKIEAKSEMTEESIAFAV</sequence>
<accession>A0AAN5DB15</accession>
<dbReference type="AlphaFoldDB" id="A0AAN5DB15"/>
<protein>
    <submittedName>
        <fullName evidence="2">Uncharacterized protein</fullName>
    </submittedName>
</protein>
<name>A0AAN5DB15_9BILA</name>
<dbReference type="Proteomes" id="UP001328107">
    <property type="component" value="Unassembled WGS sequence"/>
</dbReference>
<evidence type="ECO:0000313" key="2">
    <source>
        <dbReference type="EMBL" id="GMR60201.1"/>
    </source>
</evidence>
<evidence type="ECO:0000313" key="3">
    <source>
        <dbReference type="Proteomes" id="UP001328107"/>
    </source>
</evidence>
<keyword evidence="1" id="KW-1133">Transmembrane helix</keyword>
<reference evidence="3" key="1">
    <citation type="submission" date="2022-10" db="EMBL/GenBank/DDBJ databases">
        <title>Genome assembly of Pristionchus species.</title>
        <authorList>
            <person name="Yoshida K."/>
            <person name="Sommer R.J."/>
        </authorList>
    </citation>
    <scope>NUCLEOTIDE SEQUENCE [LARGE SCALE GENOMIC DNA]</scope>
    <source>
        <strain evidence="3">RS5460</strain>
    </source>
</reference>
<keyword evidence="3" id="KW-1185">Reference proteome</keyword>
<keyword evidence="1" id="KW-0472">Membrane</keyword>
<feature type="non-terminal residue" evidence="2">
    <location>
        <position position="1"/>
    </location>
</feature>
<feature type="transmembrane region" description="Helical" evidence="1">
    <location>
        <begin position="15"/>
        <end position="39"/>
    </location>
</feature>
<evidence type="ECO:0000256" key="1">
    <source>
        <dbReference type="SAM" id="Phobius"/>
    </source>
</evidence>
<comment type="caution">
    <text evidence="2">The sequence shown here is derived from an EMBL/GenBank/DDBJ whole genome shotgun (WGS) entry which is preliminary data.</text>
</comment>